<proteinExistence type="predicted"/>
<organism evidence="1">
    <name type="scientific">freshwater metagenome</name>
    <dbReference type="NCBI Taxonomy" id="449393"/>
    <lineage>
        <taxon>unclassified sequences</taxon>
        <taxon>metagenomes</taxon>
        <taxon>ecological metagenomes</taxon>
    </lineage>
</organism>
<accession>A0A6J6V0C0</accession>
<gene>
    <name evidence="1" type="ORF">UFOPK2872_00691</name>
</gene>
<dbReference type="AlphaFoldDB" id="A0A6J6V0C0"/>
<protein>
    <submittedName>
        <fullName evidence="1">Unannotated protein</fullName>
    </submittedName>
</protein>
<reference evidence="1" key="1">
    <citation type="submission" date="2020-05" db="EMBL/GenBank/DDBJ databases">
        <authorList>
            <person name="Chiriac C."/>
            <person name="Salcher M."/>
            <person name="Ghai R."/>
            <person name="Kavagutti S V."/>
        </authorList>
    </citation>
    <scope>NUCLEOTIDE SEQUENCE</scope>
</reference>
<dbReference type="EMBL" id="CAEZZM010000072">
    <property type="protein sequence ID" value="CAB4764047.1"/>
    <property type="molecule type" value="Genomic_DNA"/>
</dbReference>
<sequence>MQTLHHLNPDTVVYALDQFFLAQGSWLKLHCYAANARGAGKAAARCVASALGVVTARAVTRLHEHFEHTIFDQHISSRCQAFAVDVCCGVGLRVGWVVHQCDARVGNGFAQFVGKEAAALGNIFSVQRA</sequence>
<evidence type="ECO:0000313" key="1">
    <source>
        <dbReference type="EMBL" id="CAB4764047.1"/>
    </source>
</evidence>
<name>A0A6J6V0C0_9ZZZZ</name>